<keyword evidence="3" id="KW-0731">Sigma factor</keyword>
<dbReference type="SUPFAM" id="SSF88946">
    <property type="entry name" value="Sigma2 domain of RNA polymerase sigma factors"/>
    <property type="match status" value="1"/>
</dbReference>
<dbReference type="GO" id="GO:0006352">
    <property type="term" value="P:DNA-templated transcription initiation"/>
    <property type="evidence" value="ECO:0007669"/>
    <property type="project" value="InterPro"/>
</dbReference>
<evidence type="ECO:0000256" key="4">
    <source>
        <dbReference type="ARBA" id="ARBA00023163"/>
    </source>
</evidence>
<dbReference type="PANTHER" id="PTHR43133">
    <property type="entry name" value="RNA POLYMERASE ECF-TYPE SIGMA FACTO"/>
    <property type="match status" value="1"/>
</dbReference>
<dbReference type="Gene3D" id="1.10.1740.10">
    <property type="match status" value="1"/>
</dbReference>
<organism evidence="7 8">
    <name type="scientific">Hufsiella ginkgonis</name>
    <dbReference type="NCBI Taxonomy" id="2695274"/>
    <lineage>
        <taxon>Bacteria</taxon>
        <taxon>Pseudomonadati</taxon>
        <taxon>Bacteroidota</taxon>
        <taxon>Sphingobacteriia</taxon>
        <taxon>Sphingobacteriales</taxon>
        <taxon>Sphingobacteriaceae</taxon>
        <taxon>Hufsiella</taxon>
    </lineage>
</organism>
<dbReference type="RefSeq" id="WP_160906570.1">
    <property type="nucleotide sequence ID" value="NZ_WVHS01000002.1"/>
</dbReference>
<dbReference type="InterPro" id="IPR013325">
    <property type="entry name" value="RNA_pol_sigma_r2"/>
</dbReference>
<gene>
    <name evidence="7" type="ORF">GS398_09735</name>
</gene>
<feature type="domain" description="RNA polymerase sigma factor 70 region 4 type 2" evidence="6">
    <location>
        <begin position="120"/>
        <end position="172"/>
    </location>
</feature>
<proteinExistence type="inferred from homology"/>
<keyword evidence="2" id="KW-0805">Transcription regulation</keyword>
<sequence length="186" mass="21124">MAITPGISEAELIRKCKKGDLKSQELLYKQFYGYAMGVGLRYLDDRDDVLEIVNDAFIKVFKSISTFNEDLSFKAWFRKVLVNTALDRRRKNGRQVAITDIEDAAHVGSQHTHIEVMSARDILNLLSILPEAQRTIFNLFEIDGYSHEEIGNMLGIPASSSRVYLGRAKDKLKKAIINQHMYNGSI</sequence>
<name>A0A7K1XX59_9SPHI</name>
<dbReference type="InterPro" id="IPR007627">
    <property type="entry name" value="RNA_pol_sigma70_r2"/>
</dbReference>
<evidence type="ECO:0000313" key="8">
    <source>
        <dbReference type="Proteomes" id="UP000451233"/>
    </source>
</evidence>
<dbReference type="Pfam" id="PF08281">
    <property type="entry name" value="Sigma70_r4_2"/>
    <property type="match status" value="1"/>
</dbReference>
<comment type="caution">
    <text evidence="7">The sequence shown here is derived from an EMBL/GenBank/DDBJ whole genome shotgun (WGS) entry which is preliminary data.</text>
</comment>
<dbReference type="Pfam" id="PF04542">
    <property type="entry name" value="Sigma70_r2"/>
    <property type="match status" value="1"/>
</dbReference>
<evidence type="ECO:0000256" key="2">
    <source>
        <dbReference type="ARBA" id="ARBA00023015"/>
    </source>
</evidence>
<dbReference type="CDD" id="cd06171">
    <property type="entry name" value="Sigma70_r4"/>
    <property type="match status" value="1"/>
</dbReference>
<dbReference type="AlphaFoldDB" id="A0A7K1XX59"/>
<dbReference type="InterPro" id="IPR014284">
    <property type="entry name" value="RNA_pol_sigma-70_dom"/>
</dbReference>
<evidence type="ECO:0000259" key="5">
    <source>
        <dbReference type="Pfam" id="PF04542"/>
    </source>
</evidence>
<dbReference type="Gene3D" id="1.10.10.10">
    <property type="entry name" value="Winged helix-like DNA-binding domain superfamily/Winged helix DNA-binding domain"/>
    <property type="match status" value="1"/>
</dbReference>
<dbReference type="Proteomes" id="UP000451233">
    <property type="component" value="Unassembled WGS sequence"/>
</dbReference>
<dbReference type="InterPro" id="IPR036388">
    <property type="entry name" value="WH-like_DNA-bd_sf"/>
</dbReference>
<comment type="similarity">
    <text evidence="1">Belongs to the sigma-70 factor family. ECF subfamily.</text>
</comment>
<evidence type="ECO:0000313" key="7">
    <source>
        <dbReference type="EMBL" id="MXV15585.1"/>
    </source>
</evidence>
<evidence type="ECO:0000259" key="6">
    <source>
        <dbReference type="Pfam" id="PF08281"/>
    </source>
</evidence>
<dbReference type="SUPFAM" id="SSF88659">
    <property type="entry name" value="Sigma3 and sigma4 domains of RNA polymerase sigma factors"/>
    <property type="match status" value="1"/>
</dbReference>
<accession>A0A7K1XX59</accession>
<dbReference type="EMBL" id="WVHS01000002">
    <property type="protein sequence ID" value="MXV15585.1"/>
    <property type="molecule type" value="Genomic_DNA"/>
</dbReference>
<evidence type="ECO:0000256" key="3">
    <source>
        <dbReference type="ARBA" id="ARBA00023082"/>
    </source>
</evidence>
<dbReference type="NCBIfam" id="TIGR02937">
    <property type="entry name" value="sigma70-ECF"/>
    <property type="match status" value="1"/>
</dbReference>
<reference evidence="7 8" key="1">
    <citation type="submission" date="2019-11" db="EMBL/GenBank/DDBJ databases">
        <title>Pedobacter sp. HMF7056 Genome sequencing and assembly.</title>
        <authorList>
            <person name="Kang H."/>
            <person name="Kim H."/>
            <person name="Joh K."/>
        </authorList>
    </citation>
    <scope>NUCLEOTIDE SEQUENCE [LARGE SCALE GENOMIC DNA]</scope>
    <source>
        <strain evidence="7 8">HMF7056</strain>
    </source>
</reference>
<dbReference type="InterPro" id="IPR013324">
    <property type="entry name" value="RNA_pol_sigma_r3/r4-like"/>
</dbReference>
<dbReference type="InterPro" id="IPR013249">
    <property type="entry name" value="RNA_pol_sigma70_r4_t2"/>
</dbReference>
<keyword evidence="4" id="KW-0804">Transcription</keyword>
<dbReference type="GO" id="GO:0003677">
    <property type="term" value="F:DNA binding"/>
    <property type="evidence" value="ECO:0007669"/>
    <property type="project" value="InterPro"/>
</dbReference>
<feature type="domain" description="RNA polymerase sigma-70 region 2" evidence="5">
    <location>
        <begin position="27"/>
        <end position="94"/>
    </location>
</feature>
<dbReference type="PANTHER" id="PTHR43133:SF46">
    <property type="entry name" value="RNA POLYMERASE SIGMA-70 FACTOR ECF SUBFAMILY"/>
    <property type="match status" value="1"/>
</dbReference>
<evidence type="ECO:0000256" key="1">
    <source>
        <dbReference type="ARBA" id="ARBA00010641"/>
    </source>
</evidence>
<dbReference type="InterPro" id="IPR039425">
    <property type="entry name" value="RNA_pol_sigma-70-like"/>
</dbReference>
<protein>
    <submittedName>
        <fullName evidence="7">Sigma-70 family RNA polymerase sigma factor</fullName>
    </submittedName>
</protein>
<dbReference type="GO" id="GO:0016987">
    <property type="term" value="F:sigma factor activity"/>
    <property type="evidence" value="ECO:0007669"/>
    <property type="project" value="UniProtKB-KW"/>
</dbReference>
<keyword evidence="8" id="KW-1185">Reference proteome</keyword>